<dbReference type="Proteomes" id="UP001597641">
    <property type="component" value="Unassembled WGS sequence"/>
</dbReference>
<comment type="caution">
    <text evidence="1">The sequence shown here is derived from an EMBL/GenBank/DDBJ whole genome shotgun (WGS) entry which is preliminary data.</text>
</comment>
<evidence type="ECO:0000313" key="2">
    <source>
        <dbReference type="Proteomes" id="UP001597641"/>
    </source>
</evidence>
<gene>
    <name evidence="1" type="ORF">ACFS7Z_01245</name>
</gene>
<sequence length="259" mass="29181">MDKLYSKSDFRKGSAAIWRRVISLATVLFLILLLNSCAGLEESPKYQFSEGYYKVKLKEKGAARRMYVEPHEEDSVVLYPLIISAQGTSLDTLNKIVLNTSSERDEPLAEHYTFAEPSFDLDLLTIPLKYRPDTEGFPRQLNTSFQAAVYAGLRTDYYRMGYTTTPLGNHKRHFNHFGFSMGIFSGLGSAFINEGFTNGTIAYEYDAFVLIGGVAGIVGVNNFTLGLCIGIDHLMDQNRQEWIYQHKPWVGLAFGLNLN</sequence>
<reference evidence="2" key="1">
    <citation type="journal article" date="2019" name="Int. J. Syst. Evol. Microbiol.">
        <title>The Global Catalogue of Microorganisms (GCM) 10K type strain sequencing project: providing services to taxonomists for standard genome sequencing and annotation.</title>
        <authorList>
            <consortium name="The Broad Institute Genomics Platform"/>
            <consortium name="The Broad Institute Genome Sequencing Center for Infectious Disease"/>
            <person name="Wu L."/>
            <person name="Ma J."/>
        </authorList>
    </citation>
    <scope>NUCLEOTIDE SEQUENCE [LARGE SCALE GENOMIC DNA]</scope>
    <source>
        <strain evidence="2">KCTC 23984</strain>
    </source>
</reference>
<name>A0ABW6BMM1_9BACT</name>
<evidence type="ECO:0000313" key="1">
    <source>
        <dbReference type="EMBL" id="MFD2998970.1"/>
    </source>
</evidence>
<organism evidence="1 2">
    <name type="scientific">Pontibacter toksunensis</name>
    <dbReference type="NCBI Taxonomy" id="1332631"/>
    <lineage>
        <taxon>Bacteria</taxon>
        <taxon>Pseudomonadati</taxon>
        <taxon>Bacteroidota</taxon>
        <taxon>Cytophagia</taxon>
        <taxon>Cytophagales</taxon>
        <taxon>Hymenobacteraceae</taxon>
        <taxon>Pontibacter</taxon>
    </lineage>
</organism>
<evidence type="ECO:0008006" key="3">
    <source>
        <dbReference type="Google" id="ProtNLM"/>
    </source>
</evidence>
<dbReference type="RefSeq" id="WP_377479660.1">
    <property type="nucleotide sequence ID" value="NZ_JBHUOX010000001.1"/>
</dbReference>
<proteinExistence type="predicted"/>
<dbReference type="EMBL" id="JBHUOX010000001">
    <property type="protein sequence ID" value="MFD2998970.1"/>
    <property type="molecule type" value="Genomic_DNA"/>
</dbReference>
<keyword evidence="2" id="KW-1185">Reference proteome</keyword>
<accession>A0ABW6BMM1</accession>
<protein>
    <recommendedName>
        <fullName evidence="3">Lipoprotein</fullName>
    </recommendedName>
</protein>